<dbReference type="EMBL" id="DS028122">
    <property type="protein sequence ID" value="EEY67340.1"/>
    <property type="molecule type" value="Genomic_DNA"/>
</dbReference>
<dbReference type="GeneID" id="9480025"/>
<accession>D0N127</accession>
<dbReference type="KEGG" id="pif:PITG_04350"/>
<dbReference type="VEuPathDB" id="FungiDB:PITG_04350"/>
<dbReference type="KEGG" id="pif:PITG_21984"/>
<reference evidence="4" key="2">
    <citation type="journal article" date="2009" name="Nature">
        <title>Genome sequence and analysis of the Irish potato famine pathogen Phytophthora infestans.</title>
        <authorList>
            <consortium name="The Broad Institute Genome Sequencing Platform"/>
            <person name="Haas B.J."/>
            <person name="Kamoun S."/>
            <person name="Zody M.C."/>
            <person name="Jiang R.H."/>
            <person name="Handsaker R.E."/>
            <person name="Cano L.M."/>
            <person name="Grabherr M."/>
            <person name="Kodira C.D."/>
            <person name="Raffaele S."/>
            <person name="Torto-Alalibo T."/>
            <person name="Bozkurt T.O."/>
            <person name="Ah-Fong A.M."/>
            <person name="Alvarado L."/>
            <person name="Anderson V.L."/>
            <person name="Armstrong M.R."/>
            <person name="Avrova A."/>
            <person name="Baxter L."/>
            <person name="Beynon J."/>
            <person name="Boevink P.C."/>
            <person name="Bollmann S.R."/>
            <person name="Bos J.I."/>
            <person name="Bulone V."/>
            <person name="Cai G."/>
            <person name="Cakir C."/>
            <person name="Carrington J.C."/>
            <person name="Chawner M."/>
            <person name="Conti L."/>
            <person name="Costanzo S."/>
            <person name="Ewan R."/>
            <person name="Fahlgren N."/>
            <person name="Fischbach M.A."/>
            <person name="Fugelstad J."/>
            <person name="Gilroy E.M."/>
            <person name="Gnerre S."/>
            <person name="Green P.J."/>
            <person name="Grenville-Briggs L.J."/>
            <person name="Griffith J."/>
            <person name="Grunwald N.J."/>
            <person name="Horn K."/>
            <person name="Horner N.R."/>
            <person name="Hu C.H."/>
            <person name="Huitema E."/>
            <person name="Jeong D.H."/>
            <person name="Jones A.M."/>
            <person name="Jones J.D."/>
            <person name="Jones R.W."/>
            <person name="Karlsson E.K."/>
            <person name="Kunjeti S.G."/>
            <person name="Lamour K."/>
            <person name="Liu Z."/>
            <person name="Ma L."/>
            <person name="Maclean D."/>
            <person name="Chibucos M.C."/>
            <person name="McDonald H."/>
            <person name="McWalters J."/>
            <person name="Meijer H.J."/>
            <person name="Morgan W."/>
            <person name="Morris P.F."/>
            <person name="Munro C.A."/>
            <person name="O'Neill K."/>
            <person name="Ospina-Giraldo M."/>
            <person name="Pinzon A."/>
            <person name="Pritchard L."/>
            <person name="Ramsahoye B."/>
            <person name="Ren Q."/>
            <person name="Restrepo S."/>
            <person name="Roy S."/>
            <person name="Sadanandom A."/>
            <person name="Savidor A."/>
            <person name="Schornack S."/>
            <person name="Schwartz D.C."/>
            <person name="Schumann U.D."/>
            <person name="Schwessinger B."/>
            <person name="Seyer L."/>
            <person name="Sharpe T."/>
            <person name="Silvar C."/>
            <person name="Song J."/>
            <person name="Studholme D.J."/>
            <person name="Sykes S."/>
            <person name="Thines M."/>
            <person name="van de Vondervoort P.J."/>
            <person name="Phuntumart V."/>
            <person name="Wawra S."/>
            <person name="Weide R."/>
            <person name="Win J."/>
            <person name="Young C."/>
            <person name="Zhou S."/>
            <person name="Fry W."/>
            <person name="Meyers B.C."/>
            <person name="van West P."/>
            <person name="Ristaino J."/>
            <person name="Govers F."/>
            <person name="Birch P.R."/>
            <person name="Whisson S.C."/>
            <person name="Judelson H.S."/>
            <person name="Nusbaum C."/>
        </authorList>
    </citation>
    <scope>NUCLEOTIDE SEQUENCE [LARGE SCALE GENOMIC DNA]</scope>
    <source>
        <strain evidence="4">T30-4</strain>
    </source>
</reference>
<feature type="chain" id="PRO_5010111049" evidence="1">
    <location>
        <begin position="22"/>
        <end position="314"/>
    </location>
</feature>
<dbReference type="OMA" id="MVSLDKF"/>
<reference evidence="2" key="1">
    <citation type="submission" date="2006-10" db="EMBL/GenBank/DDBJ databases">
        <title>Annotation of Phytophthora infestans T30-4.</title>
        <authorList>
            <consortium name="The Broad Institute Genome Sequencing Platform"/>
            <person name="Nusbaum C."/>
            <person name="Haas B."/>
            <person name="Kamoun S."/>
            <person name="Fry W."/>
            <person name="Judelson H."/>
            <person name="Ristaino J."/>
            <person name="Govers F."/>
            <person name="Whisson S."/>
            <person name="Birch P."/>
            <person name="Birren B."/>
            <person name="Lander E."/>
            <person name="Galagan J."/>
            <person name="Zody M."/>
            <person name="Devon K."/>
            <person name="O'Neil K."/>
            <person name="Zembek L."/>
            <person name="Anderson S."/>
            <person name="Jaffe D."/>
            <person name="Butler J."/>
            <person name="Alvarez P."/>
            <person name="Gnerre S."/>
            <person name="Grabherr M."/>
            <person name="Mauceli E."/>
            <person name="Brockman W."/>
            <person name="Young S."/>
            <person name="LaButti K."/>
            <person name="Sykes S."/>
            <person name="DeCaprio D."/>
            <person name="Crawford M."/>
            <person name="Koehrsen M."/>
            <person name="Engels R."/>
            <person name="Montgomery P."/>
            <person name="Pearson M."/>
            <person name="Howarth C."/>
            <person name="Larson L."/>
            <person name="White J."/>
            <person name="O'Leary S."/>
            <person name="Kodira C."/>
            <person name="Zeng Q."/>
            <person name="Yandava C."/>
            <person name="Alvarado L."/>
        </authorList>
    </citation>
    <scope>NUCLEOTIDE SEQUENCE</scope>
    <source>
        <strain evidence="2">T30-4</strain>
    </source>
</reference>
<dbReference type="STRING" id="403677.D0N127"/>
<evidence type="ECO:0000313" key="3">
    <source>
        <dbReference type="EMBL" id="EEY68884.1"/>
    </source>
</evidence>
<dbReference type="VEuPathDB" id="FungiDB:PITG_21984"/>
<sequence length="314" mass="35822">MRLGILSVATILASVVGVSLARVPETAVLSPPTTRLGLLSNSNDNDNDEERMVSLDKFKNIFRSGNNENNQLTVWLKDKQSADKIFGLLKLDDGAENVLTHSKFKAWESYISMFNNKYPNDEMHMIDMLTKRYGDDVVSRIIEAGKTKPGMEKLAGKLQTDLFRGWFRQSKSPDDVLKIRKLDDPANIDKENLDAWLKFLDVFNKRFPNSRTNMLDSFERAYGNEIGLAKKLATVQKPNGAQPNDVEVALFSKWLKKKMNRKAVVTKVFKLQEGEKLKDKNLAVFLFRFSSYYTNAPKPYKRVRFNSQVVVLGQ</sequence>
<protein>
    <submittedName>
        <fullName evidence="2">Secreted RxLR effector peptide protein, putative</fullName>
    </submittedName>
</protein>
<proteinExistence type="predicted"/>
<dbReference type="Proteomes" id="UP000006643">
    <property type="component" value="Unassembled WGS sequence"/>
</dbReference>
<feature type="signal peptide" evidence="1">
    <location>
        <begin position="1"/>
        <end position="21"/>
    </location>
</feature>
<gene>
    <name evidence="2" type="ORF">PITG_04350</name>
    <name evidence="3" type="ORF">PITG_21984</name>
</gene>
<evidence type="ECO:0000313" key="4">
    <source>
        <dbReference type="Proteomes" id="UP000006643"/>
    </source>
</evidence>
<name>D0N127_PHYIT</name>
<dbReference type="OrthoDB" id="127705at2759"/>
<dbReference type="EMBL" id="GG688721">
    <property type="protein sequence ID" value="EEY68884.1"/>
    <property type="molecule type" value="Genomic_DNA"/>
</dbReference>
<dbReference type="AlphaFoldDB" id="D0N127"/>
<keyword evidence="4" id="KW-1185">Reference proteome</keyword>
<dbReference type="eggNOG" id="ENOG502RGNA">
    <property type="taxonomic scope" value="Eukaryota"/>
</dbReference>
<dbReference type="GeneID" id="9468549"/>
<dbReference type="HOGENOM" id="CLU_892725_0_0_1"/>
<evidence type="ECO:0000313" key="2">
    <source>
        <dbReference type="EMBL" id="EEY67340.1"/>
    </source>
</evidence>
<organism evidence="2 4">
    <name type="scientific">Phytophthora infestans (strain T30-4)</name>
    <name type="common">Potato late blight agent</name>
    <dbReference type="NCBI Taxonomy" id="403677"/>
    <lineage>
        <taxon>Eukaryota</taxon>
        <taxon>Sar</taxon>
        <taxon>Stramenopiles</taxon>
        <taxon>Oomycota</taxon>
        <taxon>Peronosporomycetes</taxon>
        <taxon>Peronosporales</taxon>
        <taxon>Peronosporaceae</taxon>
        <taxon>Phytophthora</taxon>
    </lineage>
</organism>
<dbReference type="InParanoid" id="D0N127"/>
<dbReference type="RefSeq" id="XP_002999336.1">
    <property type="nucleotide sequence ID" value="XM_002999290.1"/>
</dbReference>
<evidence type="ECO:0000256" key="1">
    <source>
        <dbReference type="SAM" id="SignalP"/>
    </source>
</evidence>
<dbReference type="RefSeq" id="XP_002905988.1">
    <property type="nucleotide sequence ID" value="XM_002905942.1"/>
</dbReference>
<keyword evidence="1" id="KW-0732">Signal</keyword>